<feature type="chain" id="PRO_5011996330" description="Tetratricopeptide repeat protein" evidence="4">
    <location>
        <begin position="21"/>
        <end position="236"/>
    </location>
</feature>
<dbReference type="EMBL" id="CP022196">
    <property type="protein sequence ID" value="ATG47275.1"/>
    <property type="molecule type" value="Genomic_DNA"/>
</dbReference>
<organism evidence="5 6">
    <name type="scientific">Celeribacter ethanolicus</name>
    <dbReference type="NCBI Taxonomy" id="1758178"/>
    <lineage>
        <taxon>Bacteria</taxon>
        <taxon>Pseudomonadati</taxon>
        <taxon>Pseudomonadota</taxon>
        <taxon>Alphaproteobacteria</taxon>
        <taxon>Rhodobacterales</taxon>
        <taxon>Roseobacteraceae</taxon>
        <taxon>Celeribacter</taxon>
    </lineage>
</organism>
<evidence type="ECO:0000256" key="4">
    <source>
        <dbReference type="SAM" id="SignalP"/>
    </source>
</evidence>
<dbReference type="KEGG" id="ceh:CEW89_06655"/>
<dbReference type="Gene3D" id="1.25.40.10">
    <property type="entry name" value="Tetratricopeptide repeat domain"/>
    <property type="match status" value="2"/>
</dbReference>
<proteinExistence type="predicted"/>
<dbReference type="Proteomes" id="UP000217935">
    <property type="component" value="Chromosome"/>
</dbReference>
<dbReference type="InterPro" id="IPR050498">
    <property type="entry name" value="Ycf3"/>
</dbReference>
<protein>
    <recommendedName>
        <fullName evidence="7">Tetratricopeptide repeat protein</fullName>
    </recommendedName>
</protein>
<dbReference type="PROSITE" id="PS50005">
    <property type="entry name" value="TPR"/>
    <property type="match status" value="1"/>
</dbReference>
<dbReference type="RefSeq" id="WP_096805370.1">
    <property type="nucleotide sequence ID" value="NZ_CP022196.1"/>
</dbReference>
<dbReference type="SMART" id="SM00028">
    <property type="entry name" value="TPR"/>
    <property type="match status" value="3"/>
</dbReference>
<dbReference type="OrthoDB" id="7857753at2"/>
<evidence type="ECO:0000256" key="1">
    <source>
        <dbReference type="ARBA" id="ARBA00022737"/>
    </source>
</evidence>
<dbReference type="AlphaFoldDB" id="A0A291GAR6"/>
<keyword evidence="2 3" id="KW-0802">TPR repeat</keyword>
<evidence type="ECO:0000256" key="3">
    <source>
        <dbReference type="PROSITE-ProRule" id="PRU00339"/>
    </source>
</evidence>
<keyword evidence="1" id="KW-0677">Repeat</keyword>
<dbReference type="Pfam" id="PF13181">
    <property type="entry name" value="TPR_8"/>
    <property type="match status" value="1"/>
</dbReference>
<keyword evidence="4" id="KW-0732">Signal</keyword>
<evidence type="ECO:0000313" key="5">
    <source>
        <dbReference type="EMBL" id="ATG47275.1"/>
    </source>
</evidence>
<evidence type="ECO:0008006" key="7">
    <source>
        <dbReference type="Google" id="ProtNLM"/>
    </source>
</evidence>
<dbReference type="PANTHER" id="PTHR44858:SF1">
    <property type="entry name" value="UDP-N-ACETYLGLUCOSAMINE--PEPTIDE N-ACETYLGLUCOSAMINYLTRANSFERASE SPINDLY-RELATED"/>
    <property type="match status" value="1"/>
</dbReference>
<evidence type="ECO:0000256" key="2">
    <source>
        <dbReference type="ARBA" id="ARBA00022803"/>
    </source>
</evidence>
<dbReference type="SUPFAM" id="SSF48452">
    <property type="entry name" value="TPR-like"/>
    <property type="match status" value="1"/>
</dbReference>
<keyword evidence="6" id="KW-1185">Reference proteome</keyword>
<gene>
    <name evidence="5" type="ORF">CEW89_06655</name>
</gene>
<name>A0A291GAR6_9RHOB</name>
<dbReference type="PANTHER" id="PTHR44858">
    <property type="entry name" value="TETRATRICOPEPTIDE REPEAT PROTEIN 6"/>
    <property type="match status" value="1"/>
</dbReference>
<feature type="repeat" description="TPR" evidence="3">
    <location>
        <begin position="55"/>
        <end position="88"/>
    </location>
</feature>
<reference evidence="5 6" key="1">
    <citation type="submission" date="2017-06" db="EMBL/GenBank/DDBJ databases">
        <title>Celeribacter sp. TSPH2 complete genome sequence.</title>
        <authorList>
            <person name="Woo J.-H."/>
            <person name="Kim H.-S."/>
        </authorList>
    </citation>
    <scope>NUCLEOTIDE SEQUENCE [LARGE SCALE GENOMIC DNA]</scope>
    <source>
        <strain evidence="5 6">TSPH2</strain>
    </source>
</reference>
<feature type="signal peptide" evidence="4">
    <location>
        <begin position="1"/>
        <end position="20"/>
    </location>
</feature>
<dbReference type="InterPro" id="IPR011990">
    <property type="entry name" value="TPR-like_helical_dom_sf"/>
</dbReference>
<dbReference type="STRING" id="1758178.GCA_001550095_02645"/>
<dbReference type="InterPro" id="IPR019734">
    <property type="entry name" value="TPR_rpt"/>
</dbReference>
<evidence type="ECO:0000313" key="6">
    <source>
        <dbReference type="Proteomes" id="UP000217935"/>
    </source>
</evidence>
<sequence length="236" mass="26359">MRIGTILAGGLMLCAQGAFADYDTCVGLNANPRPVEVIDACTVALATKLSDYERAEALAARGVAWRQLGENGKSLRDLRQAKHLEPSHNTQRMLAWTWHELGYDKTSEWLYTRVLKEAPTMQGYLSRCVVRLDLGKYDLAVQDCGEAMDLDSESEDVTYFYARALNMTERPQVALEVAERGLEFHAKTSARLYVQKAIALVGLERPDEAIATAKAAQKRFPQDESLAKFLALSKEW</sequence>
<accession>A0A291GAR6</accession>